<proteinExistence type="inferred from homology"/>
<keyword evidence="5" id="KW-0813">Transport</keyword>
<organism evidence="15 16">
    <name type="scientific">Hanseniaspora valbyensis NRRL Y-1626</name>
    <dbReference type="NCBI Taxonomy" id="766949"/>
    <lineage>
        <taxon>Eukaryota</taxon>
        <taxon>Fungi</taxon>
        <taxon>Dikarya</taxon>
        <taxon>Ascomycota</taxon>
        <taxon>Saccharomycotina</taxon>
        <taxon>Saccharomycetes</taxon>
        <taxon>Saccharomycodales</taxon>
        <taxon>Saccharomycodaceae</taxon>
        <taxon>Hanseniaspora</taxon>
    </lineage>
</organism>
<comment type="function">
    <text evidence="11">Essential component of the PAM complex, a complex required for the translocation of transit peptide-containing proteins from the inner membrane into the mitochondrial matrix in an ATP-dependent manner. In the complex, it is required to regulate activity of mtHSP70 (SSC1) via its interaction with PAM18/TIM14. May act by positioning PAM18/TIM14 in juxtaposition to mtHSP70 at the translocon to maximize ATPase stimulation.</text>
</comment>
<keyword evidence="9" id="KW-0496">Mitochondrion</keyword>
<evidence type="ECO:0000256" key="5">
    <source>
        <dbReference type="ARBA" id="ARBA00022448"/>
    </source>
</evidence>
<sequence>MSSIQSLFKVAFTTVNIFGKAVKQAYKQSAARKAAGISGSGVSGSFNKEFGGISLSESIDILNLKGKDAKNLKKIQDKFDYLFKINDIEKGGSFYLQSKIYRAAERLKHELKIEDPEAFKEAETKKEDTIEVNEKPKEEAEKK</sequence>
<dbReference type="PANTHER" id="PTHR12388:SF0">
    <property type="entry name" value="MITOCHONDRIAL IMPORT INNER MEMBRANE TRANSLOCASE SUBUNIT TIM16"/>
    <property type="match status" value="1"/>
</dbReference>
<keyword evidence="10" id="KW-0472">Membrane</keyword>
<keyword evidence="8" id="KW-0811">Translocation</keyword>
<evidence type="ECO:0000256" key="3">
    <source>
        <dbReference type="ARBA" id="ARBA00013571"/>
    </source>
</evidence>
<evidence type="ECO:0000256" key="9">
    <source>
        <dbReference type="ARBA" id="ARBA00023128"/>
    </source>
</evidence>
<reference evidence="16" key="1">
    <citation type="journal article" date="2016" name="Proc. Natl. Acad. Sci. U.S.A.">
        <title>Comparative genomics of biotechnologically important yeasts.</title>
        <authorList>
            <person name="Riley R."/>
            <person name="Haridas S."/>
            <person name="Wolfe K.H."/>
            <person name="Lopes M.R."/>
            <person name="Hittinger C.T."/>
            <person name="Goeker M."/>
            <person name="Salamov A.A."/>
            <person name="Wisecaver J.H."/>
            <person name="Long T.M."/>
            <person name="Calvey C.H."/>
            <person name="Aerts A.L."/>
            <person name="Barry K.W."/>
            <person name="Choi C."/>
            <person name="Clum A."/>
            <person name="Coughlan A.Y."/>
            <person name="Deshpande S."/>
            <person name="Douglass A.P."/>
            <person name="Hanson S.J."/>
            <person name="Klenk H.-P."/>
            <person name="LaButti K.M."/>
            <person name="Lapidus A."/>
            <person name="Lindquist E.A."/>
            <person name="Lipzen A.M."/>
            <person name="Meier-Kolthoff J.P."/>
            <person name="Ohm R.A."/>
            <person name="Otillar R.P."/>
            <person name="Pangilinan J.L."/>
            <person name="Peng Y."/>
            <person name="Rokas A."/>
            <person name="Rosa C.A."/>
            <person name="Scheuner C."/>
            <person name="Sibirny A.A."/>
            <person name="Slot J.C."/>
            <person name="Stielow J.B."/>
            <person name="Sun H."/>
            <person name="Kurtzman C.P."/>
            <person name="Blackwell M."/>
            <person name="Grigoriev I.V."/>
            <person name="Jeffries T.W."/>
        </authorList>
    </citation>
    <scope>NUCLEOTIDE SEQUENCE [LARGE SCALE GENOMIC DNA]</scope>
    <source>
        <strain evidence="16">NRRL Y-1626</strain>
    </source>
</reference>
<evidence type="ECO:0000256" key="13">
    <source>
        <dbReference type="ARBA" id="ARBA00031407"/>
    </source>
</evidence>
<comment type="caution">
    <text evidence="15">The sequence shown here is derived from an EMBL/GenBank/DDBJ whole genome shotgun (WGS) entry which is preliminary data.</text>
</comment>
<dbReference type="Proteomes" id="UP000092321">
    <property type="component" value="Unassembled WGS sequence"/>
</dbReference>
<dbReference type="PANTHER" id="PTHR12388">
    <property type="entry name" value="MITOCHONDRIA ASSOCIATED GRANULOCYTE MACROPHAGE CSF SIGNALING MOLECULE"/>
    <property type="match status" value="1"/>
</dbReference>
<dbReference type="Gene3D" id="1.10.287.110">
    <property type="entry name" value="DnaJ domain"/>
    <property type="match status" value="1"/>
</dbReference>
<dbReference type="GO" id="GO:0030150">
    <property type="term" value="P:protein import into mitochondrial matrix"/>
    <property type="evidence" value="ECO:0007669"/>
    <property type="project" value="InterPro"/>
</dbReference>
<dbReference type="FunFam" id="1.10.287.110:FF:000006">
    <property type="entry name" value="Import inner membrane translocase subunit TIM16"/>
    <property type="match status" value="1"/>
</dbReference>
<dbReference type="InterPro" id="IPR036869">
    <property type="entry name" value="J_dom_sf"/>
</dbReference>
<comment type="similarity">
    <text evidence="2">Belongs to the TIM16/PAM16 family.</text>
</comment>
<feature type="region of interest" description="Disordered" evidence="14">
    <location>
        <begin position="122"/>
        <end position="143"/>
    </location>
</feature>
<evidence type="ECO:0000256" key="11">
    <source>
        <dbReference type="ARBA" id="ARBA00025080"/>
    </source>
</evidence>
<dbReference type="InterPro" id="IPR005341">
    <property type="entry name" value="Tim16"/>
</dbReference>
<evidence type="ECO:0000313" key="16">
    <source>
        <dbReference type="Proteomes" id="UP000092321"/>
    </source>
</evidence>
<evidence type="ECO:0000256" key="8">
    <source>
        <dbReference type="ARBA" id="ARBA00023010"/>
    </source>
</evidence>
<accession>A0A1B7T7H1</accession>
<protein>
    <recommendedName>
        <fullName evidence="4">Mitochondrial import inner membrane translocase subunit TIM16</fullName>
    </recommendedName>
    <alternativeName>
        <fullName evidence="3">Mitochondrial import inner membrane translocase subunit tim16</fullName>
    </alternativeName>
    <alternativeName>
        <fullName evidence="12 13">Presequence translocated-associated motor subunit PAM16</fullName>
    </alternativeName>
</protein>
<keyword evidence="16" id="KW-1185">Reference proteome</keyword>
<dbReference type="AlphaFoldDB" id="A0A1B7T7H1"/>
<evidence type="ECO:0000313" key="15">
    <source>
        <dbReference type="EMBL" id="OBA24696.1"/>
    </source>
</evidence>
<keyword evidence="7" id="KW-0653">Protein transport</keyword>
<evidence type="ECO:0000256" key="4">
    <source>
        <dbReference type="ARBA" id="ARBA00020721"/>
    </source>
</evidence>
<evidence type="ECO:0000256" key="2">
    <source>
        <dbReference type="ARBA" id="ARBA00008817"/>
    </source>
</evidence>
<evidence type="ECO:0000256" key="1">
    <source>
        <dbReference type="ARBA" id="ARBA00004637"/>
    </source>
</evidence>
<evidence type="ECO:0000256" key="12">
    <source>
        <dbReference type="ARBA" id="ARBA00030422"/>
    </source>
</evidence>
<gene>
    <name evidence="15" type="ORF">HANVADRAFT_54339</name>
</gene>
<dbReference type="EMBL" id="LXPE01000484">
    <property type="protein sequence ID" value="OBA24696.1"/>
    <property type="molecule type" value="Genomic_DNA"/>
</dbReference>
<evidence type="ECO:0000256" key="7">
    <source>
        <dbReference type="ARBA" id="ARBA00022927"/>
    </source>
</evidence>
<name>A0A1B7T7H1_9ASCO</name>
<evidence type="ECO:0000256" key="10">
    <source>
        <dbReference type="ARBA" id="ARBA00023136"/>
    </source>
</evidence>
<keyword evidence="6" id="KW-0999">Mitochondrion inner membrane</keyword>
<dbReference type="OrthoDB" id="10262892at2759"/>
<evidence type="ECO:0000256" key="14">
    <source>
        <dbReference type="SAM" id="MobiDB-lite"/>
    </source>
</evidence>
<dbReference type="Pfam" id="PF03656">
    <property type="entry name" value="Pam16"/>
    <property type="match status" value="1"/>
</dbReference>
<dbReference type="GO" id="GO:0005744">
    <property type="term" value="C:TIM23 mitochondrial import inner membrane translocase complex"/>
    <property type="evidence" value="ECO:0007669"/>
    <property type="project" value="InterPro"/>
</dbReference>
<comment type="subcellular location">
    <subcellularLocation>
        <location evidence="1">Mitochondrion inner membrane</location>
        <topology evidence="1">Peripheral membrane protein</topology>
    </subcellularLocation>
</comment>
<evidence type="ECO:0000256" key="6">
    <source>
        <dbReference type="ARBA" id="ARBA00022792"/>
    </source>
</evidence>